<organism evidence="3 4">
    <name type="scientific">Haematococcus lacustris</name>
    <name type="common">Green alga</name>
    <name type="synonym">Haematococcus pluvialis</name>
    <dbReference type="NCBI Taxonomy" id="44745"/>
    <lineage>
        <taxon>Eukaryota</taxon>
        <taxon>Viridiplantae</taxon>
        <taxon>Chlorophyta</taxon>
        <taxon>core chlorophytes</taxon>
        <taxon>Chlorophyceae</taxon>
        <taxon>CS clade</taxon>
        <taxon>Chlamydomonadales</taxon>
        <taxon>Haematococcaceae</taxon>
        <taxon>Haematococcus</taxon>
    </lineage>
</organism>
<proteinExistence type="predicted"/>
<keyword evidence="4" id="KW-1185">Reference proteome</keyword>
<feature type="non-terminal residue" evidence="3">
    <location>
        <position position="331"/>
    </location>
</feature>
<evidence type="ECO:0000256" key="1">
    <source>
        <dbReference type="SAM" id="Coils"/>
    </source>
</evidence>
<feature type="compositionally biased region" description="Polar residues" evidence="2">
    <location>
        <begin position="285"/>
        <end position="296"/>
    </location>
</feature>
<evidence type="ECO:0000256" key="2">
    <source>
        <dbReference type="SAM" id="MobiDB-lite"/>
    </source>
</evidence>
<dbReference type="Proteomes" id="UP000485058">
    <property type="component" value="Unassembled WGS sequence"/>
</dbReference>
<comment type="caution">
    <text evidence="3">The sequence shown here is derived from an EMBL/GenBank/DDBJ whole genome shotgun (WGS) entry which is preliminary data.</text>
</comment>
<name>A0A699ZMY7_HAELA</name>
<sequence length="331" mass="36049">MLSPGLQAAVAGLQPRAHTSPLPPTPCSVHVGRATRSTHRLVCRSHDDGKKSPKANKADFSAYWSFQVQQWFSSRRQYLEGDPSQKGKETAFDKKLDEQIEKSEAELKTIRAQERRELAEAISTQYAPQLKAGVPVEQLPIPEVLAARDIVAGKAYLDSFRVKGLAIGLQRAERLLRSILMLPATVTVAAANASGTGATVWAMSAGSGRCLHGTGSSSPSCARWPMSTWCLTTSSGRQHGVLAHCLFWPIQEVLVGRDVAGVSPVPVDVMKENIGCSLAGQDGQQPQYHGQHSSMHSIGRNGTCRSRDRLIPRSNGKKHKPWCTRTELTVR</sequence>
<feature type="region of interest" description="Disordered" evidence="2">
    <location>
        <begin position="285"/>
        <end position="318"/>
    </location>
</feature>
<reference evidence="3 4" key="1">
    <citation type="submission" date="2020-02" db="EMBL/GenBank/DDBJ databases">
        <title>Draft genome sequence of Haematococcus lacustris strain NIES-144.</title>
        <authorList>
            <person name="Morimoto D."/>
            <person name="Nakagawa S."/>
            <person name="Yoshida T."/>
            <person name="Sawayama S."/>
        </authorList>
    </citation>
    <scope>NUCLEOTIDE SEQUENCE [LARGE SCALE GENOMIC DNA]</scope>
    <source>
        <strain evidence="3 4">NIES-144</strain>
    </source>
</reference>
<protein>
    <submittedName>
        <fullName evidence="3">Uncharacterized protein</fullName>
    </submittedName>
</protein>
<evidence type="ECO:0000313" key="3">
    <source>
        <dbReference type="EMBL" id="GFH23325.1"/>
    </source>
</evidence>
<keyword evidence="1" id="KW-0175">Coiled coil</keyword>
<dbReference type="AlphaFoldDB" id="A0A699ZMY7"/>
<feature type="coiled-coil region" evidence="1">
    <location>
        <begin position="93"/>
        <end position="120"/>
    </location>
</feature>
<gene>
    <name evidence="3" type="ORF">HaLaN_20924</name>
</gene>
<accession>A0A699ZMY7</accession>
<evidence type="ECO:0000313" key="4">
    <source>
        <dbReference type="Proteomes" id="UP000485058"/>
    </source>
</evidence>
<dbReference type="EMBL" id="BLLF01002247">
    <property type="protein sequence ID" value="GFH23325.1"/>
    <property type="molecule type" value="Genomic_DNA"/>
</dbReference>